<dbReference type="AlphaFoldDB" id="A0A401U1L8"/>
<feature type="non-terminal residue" evidence="1">
    <location>
        <position position="57"/>
    </location>
</feature>
<dbReference type="STRING" id="137246.A0A401U1L8"/>
<evidence type="ECO:0000313" key="1">
    <source>
        <dbReference type="EMBL" id="GCC48770.1"/>
    </source>
</evidence>
<evidence type="ECO:0000313" key="2">
    <source>
        <dbReference type="Proteomes" id="UP000287033"/>
    </source>
</evidence>
<proteinExistence type="predicted"/>
<sequence length="57" mass="6665">MEDEDANDVVLPVYFREKVAYGGYSMSTYMFGHPLLVSVPRDQLSWEALYQLLLHRL</sequence>
<dbReference type="Proteomes" id="UP000287033">
    <property type="component" value="Unassembled WGS sequence"/>
</dbReference>
<organism evidence="1 2">
    <name type="scientific">Chiloscyllium punctatum</name>
    <name type="common">Brownbanded bambooshark</name>
    <name type="synonym">Hemiscyllium punctatum</name>
    <dbReference type="NCBI Taxonomy" id="137246"/>
    <lineage>
        <taxon>Eukaryota</taxon>
        <taxon>Metazoa</taxon>
        <taxon>Chordata</taxon>
        <taxon>Craniata</taxon>
        <taxon>Vertebrata</taxon>
        <taxon>Chondrichthyes</taxon>
        <taxon>Elasmobranchii</taxon>
        <taxon>Galeomorphii</taxon>
        <taxon>Galeoidea</taxon>
        <taxon>Orectolobiformes</taxon>
        <taxon>Hemiscylliidae</taxon>
        <taxon>Chiloscyllium</taxon>
    </lineage>
</organism>
<reference evidence="1 2" key="1">
    <citation type="journal article" date="2018" name="Nat. Ecol. Evol.">
        <title>Shark genomes provide insights into elasmobranch evolution and the origin of vertebrates.</title>
        <authorList>
            <person name="Hara Y"/>
            <person name="Yamaguchi K"/>
            <person name="Onimaru K"/>
            <person name="Kadota M"/>
            <person name="Koyanagi M"/>
            <person name="Keeley SD"/>
            <person name="Tatsumi K"/>
            <person name="Tanaka K"/>
            <person name="Motone F"/>
            <person name="Kageyama Y"/>
            <person name="Nozu R"/>
            <person name="Adachi N"/>
            <person name="Nishimura O"/>
            <person name="Nakagawa R"/>
            <person name="Tanegashima C"/>
            <person name="Kiyatake I"/>
            <person name="Matsumoto R"/>
            <person name="Murakumo K"/>
            <person name="Nishida K"/>
            <person name="Terakita A"/>
            <person name="Kuratani S"/>
            <person name="Sato K"/>
            <person name="Hyodo S Kuraku.S."/>
        </authorList>
    </citation>
    <scope>NUCLEOTIDE SEQUENCE [LARGE SCALE GENOMIC DNA]</scope>
</reference>
<keyword evidence="2" id="KW-1185">Reference proteome</keyword>
<comment type="caution">
    <text evidence="1">The sequence shown here is derived from an EMBL/GenBank/DDBJ whole genome shotgun (WGS) entry which is preliminary data.</text>
</comment>
<dbReference type="EMBL" id="BEZZ01255021">
    <property type="protein sequence ID" value="GCC48770.1"/>
    <property type="molecule type" value="Genomic_DNA"/>
</dbReference>
<dbReference type="OrthoDB" id="8449560at2759"/>
<protein>
    <submittedName>
        <fullName evidence="1">Uncharacterized protein</fullName>
    </submittedName>
</protein>
<gene>
    <name evidence="1" type="ORF">chiPu_0033134</name>
</gene>
<accession>A0A401U1L8</accession>
<name>A0A401U1L8_CHIPU</name>